<evidence type="ECO:0000313" key="4">
    <source>
        <dbReference type="EMBL" id="MFD0794425.1"/>
    </source>
</evidence>
<feature type="domain" description="Peptidase M56" evidence="3">
    <location>
        <begin position="142"/>
        <end position="258"/>
    </location>
</feature>
<gene>
    <name evidence="4" type="ORF">ACFQZX_12430</name>
</gene>
<dbReference type="InterPro" id="IPR052173">
    <property type="entry name" value="Beta-lactam_resp_regulator"/>
</dbReference>
<evidence type="ECO:0000259" key="3">
    <source>
        <dbReference type="Pfam" id="PF05569"/>
    </source>
</evidence>
<keyword evidence="5" id="KW-1185">Reference proteome</keyword>
<comment type="subcellular location">
    <subcellularLocation>
        <location evidence="1">Cell outer membrane</location>
        <topology evidence="1">Multi-pass membrane protein</topology>
    </subcellularLocation>
</comment>
<keyword evidence="2" id="KW-1133">Transmembrane helix</keyword>
<keyword evidence="1" id="KW-0813">Transport</keyword>
<dbReference type="EMBL" id="JBHTHZ010000011">
    <property type="protein sequence ID" value="MFD0794425.1"/>
    <property type="molecule type" value="Genomic_DNA"/>
</dbReference>
<evidence type="ECO:0000313" key="5">
    <source>
        <dbReference type="Proteomes" id="UP001597010"/>
    </source>
</evidence>
<comment type="caution">
    <text evidence="4">The sequence shown here is derived from an EMBL/GenBank/DDBJ whole genome shotgun (WGS) entry which is preliminary data.</text>
</comment>
<dbReference type="Pfam" id="PF05569">
    <property type="entry name" value="Peptidase_M56"/>
    <property type="match status" value="1"/>
</dbReference>
<evidence type="ECO:0000256" key="2">
    <source>
        <dbReference type="SAM" id="Phobius"/>
    </source>
</evidence>
<keyword evidence="1 2" id="KW-0472">Membrane</keyword>
<dbReference type="PROSITE" id="PS52016">
    <property type="entry name" value="TONB_DEPENDENT_REC_3"/>
    <property type="match status" value="1"/>
</dbReference>
<keyword evidence="1 2" id="KW-0812">Transmembrane</keyword>
<feature type="transmembrane region" description="Helical" evidence="2">
    <location>
        <begin position="37"/>
        <end position="52"/>
    </location>
</feature>
<sequence length="622" mass="70111">MPALFVFLFKVNIALLLFCAGYYLVLRHLTFYTLNRVYLMAAIMFASAYPYIDLSSFVQRHGVLAKPVQTVVYSWQIPAANLIKPLEKPDYWQWATVLFWFGAVLLGIRFLMQLFSLYQLYRQSEPKQIKNFKVRVISGEAAPFSFWKSIYVNPANHDAKDLEAILQHEQVHVNGWHTLDIILAEISCIFYWFNPGVWLMKKAVRENIEFITDRNILNNGIDSKSYQYSLVNVSFNAATPGIVNHFNISTIKKRIIMMNAKRSSRYNLTRYAFVIPVIVGLLLVFTISKAEVAKPFKIKFQAAFKPVTIALKEAAQKVISITDTVPAKAKKLTVQPKRVDSLRSKHTVVFTIKTDTTKHGIIFLGTKNHKIDSLNIVMDGKRITPAQFNAIDPEKIRSINVVSAADAKRLLGNEFDFDNNNRIAFIITKDSEAGKILADKLGVNKQVNTIRINDINRDANNLTDTEKGLIAKLPGLTGKVGAVTILRTGDTLKFNKDLKDVVVTGYVSQNLKLKGDSIIVTDGLATKNGRVYVNSYSIKKDQGASATFLAKPENQFFIRSATDRISDKVIVIDGKVASKEEMKKLSAFDIDRMSVTNFADTIKYGEKAKNGVVYIYTKKAKQ</sequence>
<feature type="transmembrane region" description="Helical" evidence="2">
    <location>
        <begin position="91"/>
        <end position="112"/>
    </location>
</feature>
<dbReference type="InterPro" id="IPR037066">
    <property type="entry name" value="Plug_dom_sf"/>
</dbReference>
<dbReference type="PANTHER" id="PTHR34978">
    <property type="entry name" value="POSSIBLE SENSOR-TRANSDUCER PROTEIN BLAR"/>
    <property type="match status" value="1"/>
</dbReference>
<feature type="transmembrane region" description="Helical" evidence="2">
    <location>
        <begin position="268"/>
        <end position="287"/>
    </location>
</feature>
<reference evidence="5" key="1">
    <citation type="journal article" date="2019" name="Int. J. Syst. Evol. Microbiol.">
        <title>The Global Catalogue of Microorganisms (GCM) 10K type strain sequencing project: providing services to taxonomists for standard genome sequencing and annotation.</title>
        <authorList>
            <consortium name="The Broad Institute Genomics Platform"/>
            <consortium name="The Broad Institute Genome Sequencing Center for Infectious Disease"/>
            <person name="Wu L."/>
            <person name="Ma J."/>
        </authorList>
    </citation>
    <scope>NUCLEOTIDE SEQUENCE [LARGE SCALE GENOMIC DNA]</scope>
    <source>
        <strain evidence="5">CCUG 61484</strain>
    </source>
</reference>
<keyword evidence="1" id="KW-0998">Cell outer membrane</keyword>
<dbReference type="Proteomes" id="UP001597010">
    <property type="component" value="Unassembled WGS sequence"/>
</dbReference>
<feature type="transmembrane region" description="Helical" evidence="2">
    <location>
        <begin position="6"/>
        <end position="25"/>
    </location>
</feature>
<comment type="similarity">
    <text evidence="1">Belongs to the TonB-dependent receptor family.</text>
</comment>
<protein>
    <submittedName>
        <fullName evidence="4">M56 family metallopeptidase</fullName>
    </submittedName>
</protein>
<dbReference type="Gene3D" id="2.170.130.10">
    <property type="entry name" value="TonB-dependent receptor, plug domain"/>
    <property type="match status" value="1"/>
</dbReference>
<evidence type="ECO:0000256" key="1">
    <source>
        <dbReference type="PROSITE-ProRule" id="PRU01360"/>
    </source>
</evidence>
<proteinExistence type="inferred from homology"/>
<dbReference type="InterPro" id="IPR008756">
    <property type="entry name" value="Peptidase_M56"/>
</dbReference>
<name>A0ABW3AU79_9SPHI</name>
<keyword evidence="1" id="KW-1134">Transmembrane beta strand</keyword>
<dbReference type="PANTHER" id="PTHR34978:SF3">
    <property type="entry name" value="SLR0241 PROTEIN"/>
    <property type="match status" value="1"/>
</dbReference>
<organism evidence="4 5">
    <name type="scientific">Mucilaginibacter litoreus</name>
    <dbReference type="NCBI Taxonomy" id="1048221"/>
    <lineage>
        <taxon>Bacteria</taxon>
        <taxon>Pseudomonadati</taxon>
        <taxon>Bacteroidota</taxon>
        <taxon>Sphingobacteriia</taxon>
        <taxon>Sphingobacteriales</taxon>
        <taxon>Sphingobacteriaceae</taxon>
        <taxon>Mucilaginibacter</taxon>
    </lineage>
</organism>
<dbReference type="CDD" id="cd07341">
    <property type="entry name" value="M56_BlaR1_MecR1_like"/>
    <property type="match status" value="1"/>
</dbReference>
<dbReference type="RefSeq" id="WP_377115747.1">
    <property type="nucleotide sequence ID" value="NZ_JBHTHZ010000011.1"/>
</dbReference>
<dbReference type="InterPro" id="IPR039426">
    <property type="entry name" value="TonB-dep_rcpt-like"/>
</dbReference>
<accession>A0ABW3AU79</accession>